<dbReference type="Proteomes" id="UP000308768">
    <property type="component" value="Unassembled WGS sequence"/>
</dbReference>
<organism evidence="4 5">
    <name type="scientific">Cryomyces minteri</name>
    <dbReference type="NCBI Taxonomy" id="331657"/>
    <lineage>
        <taxon>Eukaryota</taxon>
        <taxon>Fungi</taxon>
        <taxon>Dikarya</taxon>
        <taxon>Ascomycota</taxon>
        <taxon>Pezizomycotina</taxon>
        <taxon>Dothideomycetes</taxon>
        <taxon>Dothideomycetes incertae sedis</taxon>
        <taxon>Cryomyces</taxon>
    </lineage>
</organism>
<reference evidence="4 5" key="1">
    <citation type="submission" date="2017-03" db="EMBL/GenBank/DDBJ databases">
        <title>Genomes of endolithic fungi from Antarctica.</title>
        <authorList>
            <person name="Coleine C."/>
            <person name="Masonjones S."/>
            <person name="Stajich J.E."/>
        </authorList>
    </citation>
    <scope>NUCLEOTIDE SEQUENCE [LARGE SCALE GENOMIC DNA]</scope>
    <source>
        <strain evidence="4 5">CCFEE 5187</strain>
    </source>
</reference>
<dbReference type="InterPro" id="IPR042099">
    <property type="entry name" value="ANL_N_sf"/>
</dbReference>
<dbReference type="InterPro" id="IPR020845">
    <property type="entry name" value="AMP-binding_CS"/>
</dbReference>
<dbReference type="AlphaFoldDB" id="A0A4U0W0T9"/>
<name>A0A4U0W0T9_9PEZI</name>
<feature type="non-terminal residue" evidence="4">
    <location>
        <position position="299"/>
    </location>
</feature>
<dbReference type="Gene3D" id="3.40.50.12780">
    <property type="entry name" value="N-terminal domain of ligase-like"/>
    <property type="match status" value="1"/>
</dbReference>
<proteinExistence type="inferred from homology"/>
<dbReference type="GO" id="GO:0006631">
    <property type="term" value="P:fatty acid metabolic process"/>
    <property type="evidence" value="ECO:0007669"/>
    <property type="project" value="TreeGrafter"/>
</dbReference>
<comment type="similarity">
    <text evidence="1">Belongs to the ATP-dependent AMP-binding enzyme family.</text>
</comment>
<evidence type="ECO:0000313" key="5">
    <source>
        <dbReference type="Proteomes" id="UP000308768"/>
    </source>
</evidence>
<dbReference type="OrthoDB" id="3633556at2759"/>
<dbReference type="PROSITE" id="PS00455">
    <property type="entry name" value="AMP_BINDING"/>
    <property type="match status" value="1"/>
</dbReference>
<gene>
    <name evidence="4" type="ORF">B0A49_09722</name>
</gene>
<dbReference type="SUPFAM" id="SSF56801">
    <property type="entry name" value="Acetyl-CoA synthetase-like"/>
    <property type="match status" value="1"/>
</dbReference>
<dbReference type="EMBL" id="NAJN01002288">
    <property type="protein sequence ID" value="TKA54725.1"/>
    <property type="molecule type" value="Genomic_DNA"/>
</dbReference>
<evidence type="ECO:0000313" key="4">
    <source>
        <dbReference type="EMBL" id="TKA54725.1"/>
    </source>
</evidence>
<comment type="caution">
    <text evidence="4">The sequence shown here is derived from an EMBL/GenBank/DDBJ whole genome shotgun (WGS) entry which is preliminary data.</text>
</comment>
<dbReference type="InterPro" id="IPR000873">
    <property type="entry name" value="AMP-dep_synth/lig_dom"/>
</dbReference>
<protein>
    <recommendedName>
        <fullName evidence="3">AMP-dependent synthetase/ligase domain-containing protein</fullName>
    </recommendedName>
</protein>
<dbReference type="Pfam" id="PF00501">
    <property type="entry name" value="AMP-binding"/>
    <property type="match status" value="1"/>
</dbReference>
<feature type="domain" description="AMP-dependent synthetase/ligase" evidence="3">
    <location>
        <begin position="8"/>
        <end position="298"/>
    </location>
</feature>
<sequence length="299" mass="32561">MATLSNSFQQQSQSTAIIIPDKDRTLTVSYDQLTAEVASFQQKLAKLGVTPEAAVSIALPNSYPFIVAFLAAAWQRAIAAPLNPAYKQSEFEFYIDDLSSAVVLVPKGQADGPAVKAAKKYKAAVAECYWDGKEVVLDVKDEGKLAGKGNKQVEKAHPDDVALVLHTSGTTGRPKAVPLTHKNLTRTMANIQATYKLTPEDRTLLVMPLFHVHGLLAGFLAPLLSGGSVIVPLKFSATEFWSNFIEHKASWYTAVPTIHQILLKNPPPNPKPNIRFIRSCSSPLSPKTFHELEKTFGAP</sequence>
<keyword evidence="5" id="KW-1185">Reference proteome</keyword>
<evidence type="ECO:0000256" key="2">
    <source>
        <dbReference type="ARBA" id="ARBA00022598"/>
    </source>
</evidence>
<evidence type="ECO:0000259" key="3">
    <source>
        <dbReference type="Pfam" id="PF00501"/>
    </source>
</evidence>
<evidence type="ECO:0000256" key="1">
    <source>
        <dbReference type="ARBA" id="ARBA00006432"/>
    </source>
</evidence>
<accession>A0A4U0W0T9</accession>
<dbReference type="PANTHER" id="PTHR43201">
    <property type="entry name" value="ACYL-COA SYNTHETASE"/>
    <property type="match status" value="1"/>
</dbReference>
<keyword evidence="2" id="KW-0436">Ligase</keyword>
<dbReference type="PANTHER" id="PTHR43201:SF5">
    <property type="entry name" value="MEDIUM-CHAIN ACYL-COA LIGASE ACSF2, MITOCHONDRIAL"/>
    <property type="match status" value="1"/>
</dbReference>
<dbReference type="GO" id="GO:0031956">
    <property type="term" value="F:medium-chain fatty acid-CoA ligase activity"/>
    <property type="evidence" value="ECO:0007669"/>
    <property type="project" value="TreeGrafter"/>
</dbReference>
<dbReference type="STRING" id="331657.A0A4U0W0T9"/>